<evidence type="ECO:0000256" key="1">
    <source>
        <dbReference type="PROSITE-ProRule" id="PRU00325"/>
    </source>
</evidence>
<protein>
    <recommendedName>
        <fullName evidence="3">SWIM-type domain-containing protein</fullName>
    </recommendedName>
</protein>
<keyword evidence="2" id="KW-0732">Signal</keyword>
<feature type="domain" description="SWIM-type" evidence="3">
    <location>
        <begin position="82"/>
        <end position="123"/>
    </location>
</feature>
<keyword evidence="1" id="KW-0863">Zinc-finger</keyword>
<dbReference type="InterPro" id="IPR000742">
    <property type="entry name" value="EGF"/>
</dbReference>
<proteinExistence type="predicted"/>
<name>A0A226DUQ9_FOLCA</name>
<keyword evidence="5" id="KW-1185">Reference proteome</keyword>
<dbReference type="AlphaFoldDB" id="A0A226DUQ9"/>
<reference evidence="4 5" key="1">
    <citation type="submission" date="2015-12" db="EMBL/GenBank/DDBJ databases">
        <title>The genome of Folsomia candida.</title>
        <authorList>
            <person name="Faddeeva A."/>
            <person name="Derks M.F."/>
            <person name="Anvar Y."/>
            <person name="Smit S."/>
            <person name="Van Straalen N."/>
            <person name="Roelofs D."/>
        </authorList>
    </citation>
    <scope>NUCLEOTIDE SEQUENCE [LARGE SCALE GENOMIC DNA]</scope>
    <source>
        <strain evidence="4 5">VU population</strain>
        <tissue evidence="4">Whole body</tissue>
    </source>
</reference>
<dbReference type="GO" id="GO:0008270">
    <property type="term" value="F:zinc ion binding"/>
    <property type="evidence" value="ECO:0007669"/>
    <property type="project" value="UniProtKB-KW"/>
</dbReference>
<dbReference type="PROSITE" id="PS50966">
    <property type="entry name" value="ZF_SWIM"/>
    <property type="match status" value="1"/>
</dbReference>
<dbReference type="InterPro" id="IPR007527">
    <property type="entry name" value="Znf_SWIM"/>
</dbReference>
<dbReference type="OMA" id="CADNMEC"/>
<feature type="chain" id="PRO_5012058970" description="SWIM-type domain-containing protein" evidence="2">
    <location>
        <begin position="22"/>
        <end position="1162"/>
    </location>
</feature>
<comment type="caution">
    <text evidence="4">The sequence shown here is derived from an EMBL/GenBank/DDBJ whole genome shotgun (WGS) entry which is preliminary data.</text>
</comment>
<accession>A0A226DUQ9</accession>
<evidence type="ECO:0000313" key="5">
    <source>
        <dbReference type="Proteomes" id="UP000198287"/>
    </source>
</evidence>
<evidence type="ECO:0000259" key="3">
    <source>
        <dbReference type="PROSITE" id="PS50966"/>
    </source>
</evidence>
<keyword evidence="1" id="KW-0862">Zinc</keyword>
<evidence type="ECO:0000313" key="4">
    <source>
        <dbReference type="EMBL" id="OXA48800.1"/>
    </source>
</evidence>
<keyword evidence="1" id="KW-0479">Metal-binding</keyword>
<gene>
    <name evidence="4" type="ORF">Fcan01_16801</name>
</gene>
<sequence length="1162" mass="127334">MSTKILTFLYFTISVLLPASGFDYGDRCMPNDPLHVCNQDYFLECIDYSCSCNSSMLWDLKASKCALKLGQSCDLQSGPSCYGTAACQLDGANTHVCTCPAPDYPSQNGDYCIHLATSMDADCRNLGVTCDAEQRLECGGTKCHCMAGWQDDTRTKCYPDINTTCVPGSELPHESCLASQGLQCHGERNQCECERPDDQNWGEIGYTKRFRCQDKVGARCDTNVVNSCVNMAICNRTDGDVCSCLPPGWIASPDRLTCIPPVVREFGEKCTVTNDYLYHDCNPDKKLNCQCKPNLVNCTCGCGYGTISNSAGVCSAGFNTSCESGEETPNHLKCSEEAFLKCDLPVQFDPILDGTKCSAKIGGECDPTGVDDPRVIQCHPSATCMRVEDRDLCWCRQGFIPREDLVTCISSSMGTKLTNGDACTAWDYKRYCDESYTNLYCINATCQCPDGYKFGESWYSQCFAKYGTACSSSSSLPRNTCHRDEFLNCHDNTCVCTELTVYEPEVGREACFVRVNEICKGDVGEGRCITNAICTAPNPDYPINTYCQCKEGYEEGVGSNGTICTTSGGHKMNNFGPAVTSKFLDYGVPCSPNDTENICDPAIFLTCVEDTCLCNETMAWDVKNVSQCSFKVMTTCPRYPAHRGPFCYGTAVCDELWGNPYDGICTCLAPDVPSPIGGYCLHLAREVGEYCTQDGVTCSVKEKLACSGTRCGCQAGWLVNGTVCMAGFNARCKVGSELPTETCRRNTLLTCNEETEKCECTRGIEHVWNEESAMCLTKIGATCEFGDVDHHSCVENSHCRTVQNDGAKICTCNQYYHASPDGMECLLDPAEKILSHGEQCDPDNLVEICNYAKDQLCTCPYQSFTCFCECDAGLLVNSRGDCEAGYKAPCSSLPNPGTNLTCNSEAFMKCRENEGNFTCGCDSPLTQAYNPLSKMCHLLVGQECDVTLNPDKISCHSTSICRTTGGESTYCWCQQNYEPSLDQASCNYNYENQTLLLPGQECEDWNYGEFCPHVWNLICLNGTCQCPEGGFLWSGEHPWEGCYPQEGSLRGAGGRCVCGYTYIREDSETGSNRTGCFLRVGEKCDATEVEPFPCLTNTTCAAYQPGEPTECMCNPGYETDPDTFRLTCKVAGGGGGLIHLPVFRLEGFLVILPTLLSFRILE</sequence>
<dbReference type="SMART" id="SM00181">
    <property type="entry name" value="EGF"/>
    <property type="match status" value="10"/>
</dbReference>
<evidence type="ECO:0000256" key="2">
    <source>
        <dbReference type="SAM" id="SignalP"/>
    </source>
</evidence>
<dbReference type="EMBL" id="LNIX01000011">
    <property type="protein sequence ID" value="OXA48800.1"/>
    <property type="molecule type" value="Genomic_DNA"/>
</dbReference>
<dbReference type="Proteomes" id="UP000198287">
    <property type="component" value="Unassembled WGS sequence"/>
</dbReference>
<dbReference type="OrthoDB" id="4405280at2759"/>
<organism evidence="4 5">
    <name type="scientific">Folsomia candida</name>
    <name type="common">Springtail</name>
    <dbReference type="NCBI Taxonomy" id="158441"/>
    <lineage>
        <taxon>Eukaryota</taxon>
        <taxon>Metazoa</taxon>
        <taxon>Ecdysozoa</taxon>
        <taxon>Arthropoda</taxon>
        <taxon>Hexapoda</taxon>
        <taxon>Collembola</taxon>
        <taxon>Entomobryomorpha</taxon>
        <taxon>Isotomoidea</taxon>
        <taxon>Isotomidae</taxon>
        <taxon>Proisotominae</taxon>
        <taxon>Folsomia</taxon>
    </lineage>
</organism>
<feature type="signal peptide" evidence="2">
    <location>
        <begin position="1"/>
        <end position="21"/>
    </location>
</feature>